<feature type="domain" description="Protein FAM184A/B N-terminal" evidence="3">
    <location>
        <begin position="141"/>
        <end position="300"/>
    </location>
</feature>
<feature type="compositionally biased region" description="Polar residues" evidence="2">
    <location>
        <begin position="1032"/>
        <end position="1044"/>
    </location>
</feature>
<evidence type="ECO:0000256" key="2">
    <source>
        <dbReference type="SAM" id="MobiDB-lite"/>
    </source>
</evidence>
<keyword evidence="1" id="KW-0175">Coiled coil</keyword>
<feature type="compositionally biased region" description="Basic and acidic residues" evidence="2">
    <location>
        <begin position="1146"/>
        <end position="1160"/>
    </location>
</feature>
<keyword evidence="5" id="KW-1185">Reference proteome</keyword>
<comment type="caution">
    <text evidence="4">The sequence shown here is derived from an EMBL/GenBank/DDBJ whole genome shotgun (WGS) entry which is preliminary data.</text>
</comment>
<dbReference type="AlphaFoldDB" id="A0A8S1H5I2"/>
<dbReference type="PANTHER" id="PTHR18870:SF9">
    <property type="entry name" value="PROTEIN TAG-278-RELATED"/>
    <property type="match status" value="1"/>
</dbReference>
<reference evidence="4" key="1">
    <citation type="submission" date="2020-10" db="EMBL/GenBank/DDBJ databases">
        <authorList>
            <person name="Kikuchi T."/>
        </authorList>
    </citation>
    <scope>NUCLEOTIDE SEQUENCE</scope>
    <source>
        <strain evidence="4">NKZ352</strain>
    </source>
</reference>
<name>A0A8S1H5I2_9PELO</name>
<evidence type="ECO:0000313" key="5">
    <source>
        <dbReference type="Proteomes" id="UP000835052"/>
    </source>
</evidence>
<dbReference type="Gene3D" id="1.10.287.1490">
    <property type="match status" value="1"/>
</dbReference>
<feature type="region of interest" description="Disordered" evidence="2">
    <location>
        <begin position="1018"/>
        <end position="1160"/>
    </location>
</feature>
<dbReference type="EMBL" id="CAJGYM010000016">
    <property type="protein sequence ID" value="CAD6190631.1"/>
    <property type="molecule type" value="Genomic_DNA"/>
</dbReference>
<feature type="compositionally biased region" description="Basic and acidic residues" evidence="2">
    <location>
        <begin position="1046"/>
        <end position="1087"/>
    </location>
</feature>
<feature type="compositionally biased region" description="Polar residues" evidence="2">
    <location>
        <begin position="974"/>
        <end position="985"/>
    </location>
</feature>
<feature type="region of interest" description="Disordered" evidence="2">
    <location>
        <begin position="967"/>
        <end position="1003"/>
    </location>
</feature>
<accession>A0A8S1H5I2</accession>
<dbReference type="OrthoDB" id="75801at2759"/>
<evidence type="ECO:0000256" key="1">
    <source>
        <dbReference type="ARBA" id="ARBA00023054"/>
    </source>
</evidence>
<feature type="compositionally biased region" description="Low complexity" evidence="2">
    <location>
        <begin position="103"/>
        <end position="112"/>
    </location>
</feature>
<feature type="compositionally biased region" description="Polar residues" evidence="2">
    <location>
        <begin position="1106"/>
        <end position="1125"/>
    </location>
</feature>
<dbReference type="InterPro" id="IPR039478">
    <property type="entry name" value="FAM184A/B_N"/>
</dbReference>
<feature type="compositionally biased region" description="Basic and acidic residues" evidence="2">
    <location>
        <begin position="986"/>
        <end position="1003"/>
    </location>
</feature>
<dbReference type="PANTHER" id="PTHR18870">
    <property type="entry name" value="PROTEIN TAG-278-RELATED"/>
    <property type="match status" value="1"/>
</dbReference>
<feature type="region of interest" description="Disordered" evidence="2">
    <location>
        <begin position="1"/>
        <end position="118"/>
    </location>
</feature>
<dbReference type="Pfam" id="PF15665">
    <property type="entry name" value="FAM184"/>
    <property type="match status" value="1"/>
</dbReference>
<sequence>MSERFRERLGLLSEELNDPTRSVSPTGSRSPRRMSRSPRPHTSHEPAIGITHPVVRDSRPEIAAWPAPTVENSLRNDPPMRGLSGNVRTLTVGPAPMSPSPISPISQHSPASSKHEFENTSTLLTALKVAAASSNAGFQPIGRETELKRKIQTLEETVAEYERQKYNVMGTFSEYRERVAERERKLEAEYSSKIIALSEEVLGAKKDFEARMKSFQALQDKFEREKEQALEKLRKEHQKEIQLLEQRFSDTQLLNLEQKYILEIQRLEEERKSLRTEKERLGETFEMKLRRAQSLYETELTAAKMLYTRELEALRDHEEALKEELLARQDEFHDRLQELQLQSKKGREELVCCKNEVTALEKKLQNKEKEVQAITKELDVVKTETTDNLRRLSVVTAEFTEYKQKYQQQEEELKRKARLLSVVEAAKDKLESVISDLQVEVKALKNKVEFLEKERENLQSQSESQAHLQNSQVDALEAVLDSVTKEKESTKEHYEGLLIRERQQAEAREHAMKKEFSSKLNELEEQYTSLKEELEESARLDKDELRESTQYEIQVLKSEKEILEEEVKTLSEKMSSSSEDPDEVTAQLAKIVEDTTSLTKALDEYRKRIDSKDEEIGQLRRRIDEEAASNDERRREDFEKAQENLHYKEEQYNQDIKSVKAELDQYRGFYENEKRTSKERSKKIKELEGQNFALHAELGHVQKAVEAMGEECKITEELRASIEKKNHTISTLEEKVQNLTEELSSVEISYKEETDSSSKVEDLEKTIRDLESEDISKSNQIENLHAKVSDMLNQMDTIKEELQKKNDEIESISSKNDNILKDTEQQQAQTEKTLADLKNEHAQKIEELEKTINLEKLDAEKKDEEIGCLKAALKSKDSEIETMKEELEHMTQQLNEETTVVLLDQTIENRVKEKEEELEKITEELQSKNRRVESLQVEISEEQKIHRAELKKRDELIEQLTAAQEQRLYVDEQMPQTSKSEQSPDLTRERHLKDRIDELEGALERKNDLIQQLQGRLCDESASDNFSKKRSSITSHGVFQSFVSQMKDKRDEAHERSKKKEAEKKAEKEKEKAAKEAAKEIAREKSPARSKSPSLLTRLRDRSPAKSKSPNLETTPSTSSRNLLSPSDAEKRLERSSPSRPLFSRSKRESTSEKRPAWKF</sequence>
<feature type="compositionally biased region" description="Basic and acidic residues" evidence="2">
    <location>
        <begin position="1128"/>
        <end position="1137"/>
    </location>
</feature>
<gene>
    <name evidence="4" type="ORF">CAUJ_LOCUS6550</name>
</gene>
<protein>
    <recommendedName>
        <fullName evidence="3">Protein FAM184A/B N-terminal domain-containing protein</fullName>
    </recommendedName>
</protein>
<evidence type="ECO:0000259" key="3">
    <source>
        <dbReference type="Pfam" id="PF15665"/>
    </source>
</evidence>
<proteinExistence type="predicted"/>
<evidence type="ECO:0000313" key="4">
    <source>
        <dbReference type="EMBL" id="CAD6190631.1"/>
    </source>
</evidence>
<feature type="compositionally biased region" description="Basic residues" evidence="2">
    <location>
        <begin position="30"/>
        <end position="41"/>
    </location>
</feature>
<dbReference type="Proteomes" id="UP000835052">
    <property type="component" value="Unassembled WGS sequence"/>
</dbReference>
<feature type="region of interest" description="Disordered" evidence="2">
    <location>
        <begin position="616"/>
        <end position="650"/>
    </location>
</feature>
<organism evidence="4 5">
    <name type="scientific">Caenorhabditis auriculariae</name>
    <dbReference type="NCBI Taxonomy" id="2777116"/>
    <lineage>
        <taxon>Eukaryota</taxon>
        <taxon>Metazoa</taxon>
        <taxon>Ecdysozoa</taxon>
        <taxon>Nematoda</taxon>
        <taxon>Chromadorea</taxon>
        <taxon>Rhabditida</taxon>
        <taxon>Rhabditina</taxon>
        <taxon>Rhabditomorpha</taxon>
        <taxon>Rhabditoidea</taxon>
        <taxon>Rhabditidae</taxon>
        <taxon>Peloderinae</taxon>
        <taxon>Caenorhabditis</taxon>
    </lineage>
</organism>